<dbReference type="AlphaFoldDB" id="A0A645HVS0"/>
<name>A0A645HVS0_9ZZZZ</name>
<proteinExistence type="predicted"/>
<organism evidence="1">
    <name type="scientific">bioreactor metagenome</name>
    <dbReference type="NCBI Taxonomy" id="1076179"/>
    <lineage>
        <taxon>unclassified sequences</taxon>
        <taxon>metagenomes</taxon>
        <taxon>ecological metagenomes</taxon>
    </lineage>
</organism>
<accession>A0A645HVS0</accession>
<protein>
    <submittedName>
        <fullName evidence="1">Uncharacterized protein</fullName>
    </submittedName>
</protein>
<evidence type="ECO:0000313" key="1">
    <source>
        <dbReference type="EMBL" id="MPN43155.1"/>
    </source>
</evidence>
<gene>
    <name evidence="1" type="ORF">SDC9_190714</name>
</gene>
<reference evidence="1" key="1">
    <citation type="submission" date="2019-08" db="EMBL/GenBank/DDBJ databases">
        <authorList>
            <person name="Kucharzyk K."/>
            <person name="Murdoch R.W."/>
            <person name="Higgins S."/>
            <person name="Loffler F."/>
        </authorList>
    </citation>
    <scope>NUCLEOTIDE SEQUENCE</scope>
</reference>
<sequence length="58" mass="6012">MLIIVLIMSRILSTPAIIAIPSIGKPTDCKTIPNIIIPAPGTPAVPIEANVAVNIIVN</sequence>
<comment type="caution">
    <text evidence="1">The sequence shown here is derived from an EMBL/GenBank/DDBJ whole genome shotgun (WGS) entry which is preliminary data.</text>
</comment>
<dbReference type="EMBL" id="VSSQ01101375">
    <property type="protein sequence ID" value="MPN43155.1"/>
    <property type="molecule type" value="Genomic_DNA"/>
</dbReference>